<dbReference type="PRINTS" id="PR01415">
    <property type="entry name" value="ANKYRIN"/>
</dbReference>
<evidence type="ECO:0000256" key="12">
    <source>
        <dbReference type="PROSITE-ProRule" id="PRU00023"/>
    </source>
</evidence>
<accession>A0A921Z9I6</accession>
<keyword evidence="2" id="KW-0813">Transport</keyword>
<gene>
    <name evidence="15" type="ORF">O3G_MSEX008371</name>
</gene>
<dbReference type="Pfam" id="PF12796">
    <property type="entry name" value="Ank_2"/>
    <property type="match status" value="4"/>
</dbReference>
<feature type="repeat" description="ANK" evidence="12">
    <location>
        <begin position="468"/>
        <end position="500"/>
    </location>
</feature>
<dbReference type="Pfam" id="PF00023">
    <property type="entry name" value="Ank"/>
    <property type="match status" value="2"/>
</dbReference>
<protein>
    <recommendedName>
        <fullName evidence="14">Ion transport domain-containing protein</fullName>
    </recommendedName>
</protein>
<feature type="repeat" description="ANK" evidence="12">
    <location>
        <begin position="581"/>
        <end position="603"/>
    </location>
</feature>
<dbReference type="SUPFAM" id="SSF48403">
    <property type="entry name" value="Ankyrin repeat"/>
    <property type="match status" value="2"/>
</dbReference>
<proteinExistence type="predicted"/>
<keyword evidence="6 13" id="KW-1133">Transmembrane helix</keyword>
<feature type="repeat" description="ANK" evidence="12">
    <location>
        <begin position="330"/>
        <end position="362"/>
    </location>
</feature>
<feature type="transmembrane region" description="Helical" evidence="13">
    <location>
        <begin position="759"/>
        <end position="776"/>
    </location>
</feature>
<dbReference type="Gene3D" id="1.25.40.20">
    <property type="entry name" value="Ankyrin repeat-containing domain"/>
    <property type="match status" value="5"/>
</dbReference>
<keyword evidence="5" id="KW-0677">Repeat</keyword>
<dbReference type="PANTHER" id="PTHR47143:SF1">
    <property type="entry name" value="ION_TRANS DOMAIN-CONTAINING PROTEIN"/>
    <property type="match status" value="1"/>
</dbReference>
<dbReference type="Pfam" id="PF00520">
    <property type="entry name" value="Ion_trans"/>
    <property type="match status" value="1"/>
</dbReference>
<dbReference type="OrthoDB" id="5402602at2759"/>
<dbReference type="InterPro" id="IPR002110">
    <property type="entry name" value="Ankyrin_rpt"/>
</dbReference>
<evidence type="ECO:0000256" key="9">
    <source>
        <dbReference type="ARBA" id="ARBA00023136"/>
    </source>
</evidence>
<reference evidence="15" key="1">
    <citation type="journal article" date="2016" name="Insect Biochem. Mol. Biol.">
        <title>Multifaceted biological insights from a draft genome sequence of the tobacco hornworm moth, Manduca sexta.</title>
        <authorList>
            <person name="Kanost M.R."/>
            <person name="Arrese E.L."/>
            <person name="Cao X."/>
            <person name="Chen Y.R."/>
            <person name="Chellapilla S."/>
            <person name="Goldsmith M.R."/>
            <person name="Grosse-Wilde E."/>
            <person name="Heckel D.G."/>
            <person name="Herndon N."/>
            <person name="Jiang H."/>
            <person name="Papanicolaou A."/>
            <person name="Qu J."/>
            <person name="Soulages J.L."/>
            <person name="Vogel H."/>
            <person name="Walters J."/>
            <person name="Waterhouse R.M."/>
            <person name="Ahn S.J."/>
            <person name="Almeida F.C."/>
            <person name="An C."/>
            <person name="Aqrawi P."/>
            <person name="Bretschneider A."/>
            <person name="Bryant W.B."/>
            <person name="Bucks S."/>
            <person name="Chao H."/>
            <person name="Chevignon G."/>
            <person name="Christen J.M."/>
            <person name="Clarke D.F."/>
            <person name="Dittmer N.T."/>
            <person name="Ferguson L.C.F."/>
            <person name="Garavelou S."/>
            <person name="Gordon K.H.J."/>
            <person name="Gunaratna R.T."/>
            <person name="Han Y."/>
            <person name="Hauser F."/>
            <person name="He Y."/>
            <person name="Heidel-Fischer H."/>
            <person name="Hirsh A."/>
            <person name="Hu Y."/>
            <person name="Jiang H."/>
            <person name="Kalra D."/>
            <person name="Klinner C."/>
            <person name="Konig C."/>
            <person name="Kovar C."/>
            <person name="Kroll A.R."/>
            <person name="Kuwar S.S."/>
            <person name="Lee S.L."/>
            <person name="Lehman R."/>
            <person name="Li K."/>
            <person name="Li Z."/>
            <person name="Liang H."/>
            <person name="Lovelace S."/>
            <person name="Lu Z."/>
            <person name="Mansfield J.H."/>
            <person name="McCulloch K.J."/>
            <person name="Mathew T."/>
            <person name="Morton B."/>
            <person name="Muzny D.M."/>
            <person name="Neunemann D."/>
            <person name="Ongeri F."/>
            <person name="Pauchet Y."/>
            <person name="Pu L.L."/>
            <person name="Pyrousis I."/>
            <person name="Rao X.J."/>
            <person name="Redding A."/>
            <person name="Roesel C."/>
            <person name="Sanchez-Gracia A."/>
            <person name="Schaack S."/>
            <person name="Shukla A."/>
            <person name="Tetreau G."/>
            <person name="Wang Y."/>
            <person name="Xiong G.H."/>
            <person name="Traut W."/>
            <person name="Walsh T.K."/>
            <person name="Worley K.C."/>
            <person name="Wu D."/>
            <person name="Wu W."/>
            <person name="Wu Y.Q."/>
            <person name="Zhang X."/>
            <person name="Zou Z."/>
            <person name="Zucker H."/>
            <person name="Briscoe A.D."/>
            <person name="Burmester T."/>
            <person name="Clem R.J."/>
            <person name="Feyereisen R."/>
            <person name="Grimmelikhuijzen C.J.P."/>
            <person name="Hamodrakas S.J."/>
            <person name="Hansson B.S."/>
            <person name="Huguet E."/>
            <person name="Jermiin L.S."/>
            <person name="Lan Q."/>
            <person name="Lehman H.K."/>
            <person name="Lorenzen M."/>
            <person name="Merzendorfer H."/>
            <person name="Michalopoulos I."/>
            <person name="Morton D.B."/>
            <person name="Muthukrishnan S."/>
            <person name="Oakeshott J.G."/>
            <person name="Palmer W."/>
            <person name="Park Y."/>
            <person name="Passarelli A.L."/>
            <person name="Rozas J."/>
            <person name="Schwartz L.M."/>
            <person name="Smith W."/>
            <person name="Southgate A."/>
            <person name="Vilcinskas A."/>
            <person name="Vogt R."/>
            <person name="Wang P."/>
            <person name="Werren J."/>
            <person name="Yu X.Q."/>
            <person name="Zhou J.J."/>
            <person name="Brown S.J."/>
            <person name="Scherer S.E."/>
            <person name="Richards S."/>
            <person name="Blissard G.W."/>
        </authorList>
    </citation>
    <scope>NUCLEOTIDE SEQUENCE</scope>
</reference>
<dbReference type="EMBL" id="JH668452">
    <property type="protein sequence ID" value="KAG6453882.1"/>
    <property type="molecule type" value="Genomic_DNA"/>
</dbReference>
<evidence type="ECO:0000256" key="6">
    <source>
        <dbReference type="ARBA" id="ARBA00022989"/>
    </source>
</evidence>
<dbReference type="Gene3D" id="1.10.287.70">
    <property type="match status" value="1"/>
</dbReference>
<keyword evidence="11" id="KW-0407">Ion channel</keyword>
<keyword evidence="9 13" id="KW-0472">Membrane</keyword>
<evidence type="ECO:0000256" key="3">
    <source>
        <dbReference type="ARBA" id="ARBA00022606"/>
    </source>
</evidence>
<evidence type="ECO:0000256" key="13">
    <source>
        <dbReference type="SAM" id="Phobius"/>
    </source>
</evidence>
<keyword evidence="10" id="KW-0325">Glycoprotein</keyword>
<evidence type="ECO:0000256" key="2">
    <source>
        <dbReference type="ARBA" id="ARBA00022448"/>
    </source>
</evidence>
<evidence type="ECO:0000256" key="11">
    <source>
        <dbReference type="ARBA" id="ARBA00023303"/>
    </source>
</evidence>
<evidence type="ECO:0000256" key="4">
    <source>
        <dbReference type="ARBA" id="ARBA00022692"/>
    </source>
</evidence>
<keyword evidence="7 12" id="KW-0040">ANK repeat</keyword>
<dbReference type="PROSITE" id="PS50297">
    <property type="entry name" value="ANK_REP_REGION"/>
    <property type="match status" value="6"/>
</dbReference>
<comment type="caution">
    <text evidence="15">The sequence shown here is derived from an EMBL/GenBank/DDBJ whole genome shotgun (WGS) entry which is preliminary data.</text>
</comment>
<name>A0A921Z9I6_MANSE</name>
<sequence>MHKLTLFNMLKCKRGEDEEESSENNLLQHEDVSLELEEVITSGKDNLNSISSSQCETGSPSKVEVQVQVHCDGHTQDPGLAKNSTLESNKRNERFQRGLDTKLLDAIKRKDDQEVQSLLEQGADPNAVCHDGCISACHLAALAGGEALSLLHARHAKLMCYDLFGRTPLHFAAWEGNIAQVALLLDIPKDIRVKIKHPLSQDVLEEIRANNSQFQDLANKRCMLGEVTSEHLEELEEIIGRHRFSKDLPVILMGWTPLHAASVNARDECVRLLLAAGSDPNARDDKGRSPLDVVGFMHYCGREINPNEFANVIHQLLETNPASSNNEIKLSHTPLHTAVEVESIEAITDLLAFGASVCSQNQDGLTPLHLCVMKKLKKHLQIFVKNDKHNALVTTVDLVGRTILHTAVLSNWSTGVCIALAEGADPLALAHDGESPFHLAAALGNLNIVNEILSVVDIKNNINIKNMHSQTPLFKAVDNGHTNCVIKLLKCGASITVTTGQGMNVLHVAAKRGYHDILNILLDHNDADTKELIDSQIENCKQKFGPIHFAVWHNHPECVKLLLTKNASVLMNSSGVNMVITPLHLAALKNNVEIAKILIEFNAATIHEVDYFGFTPLHAASYCASRKVVIFLLKQGANLAAITREKKVITKTSVDMIMKNMSQPTDFMEEVFDSCIHGFLLSTLLANHTNLTTPYTSNDNNTNSTSFNTSNVNDANGIISYTPTSNIWFQILRWPLILLVIQEIFHYKYSKKYVTQLESWLKLCLIYLIIYLISYNKSSSDTITYRNAAAIAMLLSWIQLMFFLSGSPTYGYYVPMFRMVSLNMVKVLLTFGFLIIGFSLSFMIVFHAEEPFENPFAAIIKTMVMMTSEFDYENLMGKIKENEGLTPFLIPVRVVFVGFLIFTAIVLMNLMVGVAVNDLQNLEFLGNIGKTEKQVEFLSFLENVKNFLRCNRLIAYCFPITKKTVKKSIILGTNELSCKYFNKLPSHLRDSIFDIALRHKRQRDELLGSKTYNTKLDEIYKVIVKNSKQDELCSSPEPMEEEGQNKNQHIKEEINATQSIESLITELKLHLDSRFKQNQNSIELLNIKIDNILNKLNM</sequence>
<evidence type="ECO:0000259" key="14">
    <source>
        <dbReference type="Pfam" id="PF00520"/>
    </source>
</evidence>
<evidence type="ECO:0000256" key="10">
    <source>
        <dbReference type="ARBA" id="ARBA00023180"/>
    </source>
</evidence>
<feature type="repeat" description="ANK" evidence="12">
    <location>
        <begin position="501"/>
        <end position="525"/>
    </location>
</feature>
<evidence type="ECO:0000256" key="1">
    <source>
        <dbReference type="ARBA" id="ARBA00004141"/>
    </source>
</evidence>
<dbReference type="PANTHER" id="PTHR47143">
    <property type="entry name" value="TRANSIENT RECEPTOR POTENTIAL CATION CHANNEL PROTEIN PAINLESS"/>
    <property type="match status" value="1"/>
</dbReference>
<dbReference type="InterPro" id="IPR052076">
    <property type="entry name" value="TRP_cation_channel"/>
</dbReference>
<dbReference type="Proteomes" id="UP000791440">
    <property type="component" value="Unassembled WGS sequence"/>
</dbReference>
<keyword evidence="3" id="KW-0716">Sensory transduction</keyword>
<keyword evidence="8" id="KW-0406">Ion transport</keyword>
<dbReference type="AlphaFoldDB" id="A0A921Z9I6"/>
<feature type="repeat" description="ANK" evidence="12">
    <location>
        <begin position="164"/>
        <end position="196"/>
    </location>
</feature>
<feature type="transmembrane region" description="Helical" evidence="13">
    <location>
        <begin position="825"/>
        <end position="846"/>
    </location>
</feature>
<keyword evidence="16" id="KW-1185">Reference proteome</keyword>
<feature type="transmembrane region" description="Helical" evidence="13">
    <location>
        <begin position="788"/>
        <end position="813"/>
    </location>
</feature>
<dbReference type="GO" id="GO:0034703">
    <property type="term" value="C:cation channel complex"/>
    <property type="evidence" value="ECO:0007669"/>
    <property type="project" value="UniProtKB-ARBA"/>
</dbReference>
<comment type="subcellular location">
    <subcellularLocation>
        <location evidence="1">Membrane</location>
        <topology evidence="1">Multi-pass membrane protein</topology>
    </subcellularLocation>
</comment>
<feature type="repeat" description="ANK" evidence="12">
    <location>
        <begin position="542"/>
        <end position="574"/>
    </location>
</feature>
<organism evidence="15 16">
    <name type="scientific">Manduca sexta</name>
    <name type="common">Tobacco hawkmoth</name>
    <name type="synonym">Tobacco hornworm</name>
    <dbReference type="NCBI Taxonomy" id="7130"/>
    <lineage>
        <taxon>Eukaryota</taxon>
        <taxon>Metazoa</taxon>
        <taxon>Ecdysozoa</taxon>
        <taxon>Arthropoda</taxon>
        <taxon>Hexapoda</taxon>
        <taxon>Insecta</taxon>
        <taxon>Pterygota</taxon>
        <taxon>Neoptera</taxon>
        <taxon>Endopterygota</taxon>
        <taxon>Lepidoptera</taxon>
        <taxon>Glossata</taxon>
        <taxon>Ditrysia</taxon>
        <taxon>Bombycoidea</taxon>
        <taxon>Sphingidae</taxon>
        <taxon>Sphinginae</taxon>
        <taxon>Sphingini</taxon>
        <taxon>Manduca</taxon>
    </lineage>
</organism>
<feature type="repeat" description="ANK" evidence="12">
    <location>
        <begin position="432"/>
        <end position="454"/>
    </location>
</feature>
<evidence type="ECO:0000313" key="16">
    <source>
        <dbReference type="Proteomes" id="UP000791440"/>
    </source>
</evidence>
<reference evidence="15" key="2">
    <citation type="submission" date="2020-12" db="EMBL/GenBank/DDBJ databases">
        <authorList>
            <person name="Kanost M."/>
        </authorList>
    </citation>
    <scope>NUCLEOTIDE SEQUENCE</scope>
</reference>
<dbReference type="GO" id="GO:0005216">
    <property type="term" value="F:monoatomic ion channel activity"/>
    <property type="evidence" value="ECO:0007669"/>
    <property type="project" value="InterPro"/>
</dbReference>
<feature type="domain" description="Ion transport" evidence="14">
    <location>
        <begin position="732"/>
        <end position="922"/>
    </location>
</feature>
<feature type="repeat" description="ANK" evidence="12">
    <location>
        <begin position="612"/>
        <end position="644"/>
    </location>
</feature>
<dbReference type="InterPro" id="IPR036770">
    <property type="entry name" value="Ankyrin_rpt-contain_sf"/>
</dbReference>
<dbReference type="InterPro" id="IPR005821">
    <property type="entry name" value="Ion_trans_dom"/>
</dbReference>
<evidence type="ECO:0000313" key="15">
    <source>
        <dbReference type="EMBL" id="KAG6453882.1"/>
    </source>
</evidence>
<feature type="repeat" description="ANK" evidence="12">
    <location>
        <begin position="253"/>
        <end position="285"/>
    </location>
</feature>
<dbReference type="PROSITE" id="PS50088">
    <property type="entry name" value="ANK_REPEAT"/>
    <property type="match status" value="9"/>
</dbReference>
<evidence type="ECO:0000256" key="5">
    <source>
        <dbReference type="ARBA" id="ARBA00022737"/>
    </source>
</evidence>
<feature type="transmembrane region" description="Helical" evidence="13">
    <location>
        <begin position="894"/>
        <end position="916"/>
    </location>
</feature>
<evidence type="ECO:0000256" key="7">
    <source>
        <dbReference type="ARBA" id="ARBA00023043"/>
    </source>
</evidence>
<dbReference type="SMART" id="SM00248">
    <property type="entry name" value="ANK"/>
    <property type="match status" value="12"/>
</dbReference>
<evidence type="ECO:0000256" key="8">
    <source>
        <dbReference type="ARBA" id="ARBA00023065"/>
    </source>
</evidence>
<keyword evidence="4 13" id="KW-0812">Transmembrane</keyword>